<dbReference type="SUPFAM" id="SSF48264">
    <property type="entry name" value="Cytochrome P450"/>
    <property type="match status" value="1"/>
</dbReference>
<dbReference type="GO" id="GO:0005506">
    <property type="term" value="F:iron ion binding"/>
    <property type="evidence" value="ECO:0007669"/>
    <property type="project" value="InterPro"/>
</dbReference>
<evidence type="ECO:0000256" key="5">
    <source>
        <dbReference type="ARBA" id="ARBA00023002"/>
    </source>
</evidence>
<keyword evidence="6 8" id="KW-0408">Iron</keyword>
<feature type="binding site" description="axial binding residue" evidence="8">
    <location>
        <position position="400"/>
    </location>
    <ligand>
        <name>heme</name>
        <dbReference type="ChEBI" id="CHEBI:30413"/>
    </ligand>
    <ligandPart>
        <name>Fe</name>
        <dbReference type="ChEBI" id="CHEBI:18248"/>
    </ligandPart>
</feature>
<dbReference type="GO" id="GO:0016125">
    <property type="term" value="P:sterol metabolic process"/>
    <property type="evidence" value="ECO:0007669"/>
    <property type="project" value="TreeGrafter"/>
</dbReference>
<reference evidence="11 13" key="2">
    <citation type="submission" date="2018-10" db="EMBL/GenBank/DDBJ databases">
        <title>Draft genome sequence of Zhongshania sp. DSW25-10.</title>
        <authorList>
            <person name="Oh J."/>
        </authorList>
    </citation>
    <scope>NUCLEOTIDE SEQUENCE [LARGE SCALE GENOMIC DNA]</scope>
    <source>
        <strain evidence="11 13">DSW25-10</strain>
    </source>
</reference>
<dbReference type="AlphaFoldDB" id="A0A2S4HKT8"/>
<dbReference type="InterPro" id="IPR017972">
    <property type="entry name" value="Cyt_P450_CS"/>
</dbReference>
<protein>
    <submittedName>
        <fullName evidence="10">Cytochrome P450</fullName>
    </submittedName>
</protein>
<dbReference type="PANTHER" id="PTHR24286:SF24">
    <property type="entry name" value="LANOSTEROL 14-ALPHA DEMETHYLASE"/>
    <property type="match status" value="1"/>
</dbReference>
<evidence type="ECO:0000313" key="13">
    <source>
        <dbReference type="Proteomes" id="UP000274695"/>
    </source>
</evidence>
<comment type="similarity">
    <text evidence="2 9">Belongs to the cytochrome P450 family.</text>
</comment>
<dbReference type="EMBL" id="PQGG01000003">
    <property type="protein sequence ID" value="POP54612.1"/>
    <property type="molecule type" value="Genomic_DNA"/>
</dbReference>
<evidence type="ECO:0000256" key="8">
    <source>
        <dbReference type="PIRSR" id="PIRSR602403-1"/>
    </source>
</evidence>
<dbReference type="Proteomes" id="UP000237222">
    <property type="component" value="Unassembled WGS sequence"/>
</dbReference>
<evidence type="ECO:0000313" key="11">
    <source>
        <dbReference type="EMBL" id="RNL57515.1"/>
    </source>
</evidence>
<accession>A0A2S4HKT8</accession>
<evidence type="ECO:0000256" key="9">
    <source>
        <dbReference type="RuleBase" id="RU000461"/>
    </source>
</evidence>
<evidence type="ECO:0000313" key="10">
    <source>
        <dbReference type="EMBL" id="POP54612.1"/>
    </source>
</evidence>
<dbReference type="Proteomes" id="UP000274695">
    <property type="component" value="Unassembled WGS sequence"/>
</dbReference>
<dbReference type="PROSITE" id="PS00086">
    <property type="entry name" value="CYTOCHROME_P450"/>
    <property type="match status" value="1"/>
</dbReference>
<dbReference type="RefSeq" id="WP_103682655.1">
    <property type="nucleotide sequence ID" value="NZ_PQGG01000003.1"/>
</dbReference>
<evidence type="ECO:0000256" key="1">
    <source>
        <dbReference type="ARBA" id="ARBA00001971"/>
    </source>
</evidence>
<keyword evidence="13" id="KW-1185">Reference proteome</keyword>
<dbReference type="InterPro" id="IPR036396">
    <property type="entry name" value="Cyt_P450_sf"/>
</dbReference>
<dbReference type="PANTHER" id="PTHR24286">
    <property type="entry name" value="CYTOCHROME P450 26"/>
    <property type="match status" value="1"/>
</dbReference>
<name>A0A2S4HKT8_9GAMM</name>
<dbReference type="EMBL" id="RHGB01000035">
    <property type="protein sequence ID" value="RNL57515.1"/>
    <property type="molecule type" value="Genomic_DNA"/>
</dbReference>
<keyword evidence="5 9" id="KW-0560">Oxidoreductase</keyword>
<dbReference type="InterPro" id="IPR001128">
    <property type="entry name" value="Cyt_P450"/>
</dbReference>
<comment type="caution">
    <text evidence="10">The sequence shown here is derived from an EMBL/GenBank/DDBJ whole genome shotgun (WGS) entry which is preliminary data.</text>
</comment>
<dbReference type="Gene3D" id="1.10.630.10">
    <property type="entry name" value="Cytochrome P450"/>
    <property type="match status" value="1"/>
</dbReference>
<dbReference type="Pfam" id="PF00067">
    <property type="entry name" value="p450"/>
    <property type="match status" value="1"/>
</dbReference>
<evidence type="ECO:0000256" key="6">
    <source>
        <dbReference type="ARBA" id="ARBA00023004"/>
    </source>
</evidence>
<keyword evidence="7 9" id="KW-0503">Monooxygenase</keyword>
<dbReference type="PRINTS" id="PR00385">
    <property type="entry name" value="P450"/>
</dbReference>
<dbReference type="PRINTS" id="PR00465">
    <property type="entry name" value="EP450IV"/>
</dbReference>
<dbReference type="GO" id="GO:0016705">
    <property type="term" value="F:oxidoreductase activity, acting on paired donors, with incorporation or reduction of molecular oxygen"/>
    <property type="evidence" value="ECO:0007669"/>
    <property type="project" value="InterPro"/>
</dbReference>
<proteinExistence type="inferred from homology"/>
<comment type="cofactor">
    <cofactor evidence="1 8">
        <name>heme</name>
        <dbReference type="ChEBI" id="CHEBI:30413"/>
    </cofactor>
</comment>
<reference evidence="10" key="1">
    <citation type="submission" date="2018-01" db="EMBL/GenBank/DDBJ databases">
        <authorList>
            <person name="Yu X.-D."/>
        </authorList>
    </citation>
    <scope>NUCLEOTIDE SEQUENCE</scope>
    <source>
        <strain evidence="10">ZX-21</strain>
    </source>
</reference>
<evidence type="ECO:0000256" key="3">
    <source>
        <dbReference type="ARBA" id="ARBA00022617"/>
    </source>
</evidence>
<dbReference type="GO" id="GO:0020037">
    <property type="term" value="F:heme binding"/>
    <property type="evidence" value="ECO:0007669"/>
    <property type="project" value="InterPro"/>
</dbReference>
<evidence type="ECO:0000256" key="7">
    <source>
        <dbReference type="ARBA" id="ARBA00023033"/>
    </source>
</evidence>
<sequence length="455" mass="51907">MSTAANPDYKLAKNNENLDHIPGSFGLPIIGQTFQLVNDLYGTIDNQYKKYGNVSRFGLAGFRGALLVGPDLYKEVYLDKDKNFSAEMGYMGSLGRFYKGALLLRDHEEHKFQRRMMQSAFKNDAMKGYIGTMGPMIGDAIADWGDKGELLFFPAIKQILLDVAAQIFVGLHESDERAAKLNKAFLDIANGLMGIITKELPGTKYRKGKIGERYLKEFFGGLIAERRAGDGVDTFSYFTREKTEDGEYFSDEDIIAHMSFLLFAAHDTTTSALSHMLYHLGQNQELQQRLRDEAMAIDKPYLEYEDLEKMPLMEVAVKEGLRLHPSVMMMQRRTINECELGGYTLPPNTILFLAPQHNHRMAEYWDEPEKFDIDRWLEPRNEHKRHTFSFVGFGGGAHKCIGMHFALMQVKNFMHQFLREYEFSLADNFSSKMQTVPLPKPVDDLPIVVKRIAKG</sequence>
<keyword evidence="4 8" id="KW-0479">Metal-binding</keyword>
<evidence type="ECO:0000256" key="2">
    <source>
        <dbReference type="ARBA" id="ARBA00010617"/>
    </source>
</evidence>
<evidence type="ECO:0000256" key="4">
    <source>
        <dbReference type="ARBA" id="ARBA00022723"/>
    </source>
</evidence>
<gene>
    <name evidence="10" type="ORF">C0068_01140</name>
    <name evidence="11" type="ORF">D0911_18690</name>
</gene>
<organism evidence="10 12">
    <name type="scientific">Zhongshania marina</name>
    <dbReference type="NCBI Taxonomy" id="2304603"/>
    <lineage>
        <taxon>Bacteria</taxon>
        <taxon>Pseudomonadati</taxon>
        <taxon>Pseudomonadota</taxon>
        <taxon>Gammaproteobacteria</taxon>
        <taxon>Cellvibrionales</taxon>
        <taxon>Spongiibacteraceae</taxon>
        <taxon>Zhongshania</taxon>
    </lineage>
</organism>
<evidence type="ECO:0000313" key="12">
    <source>
        <dbReference type="Proteomes" id="UP000237222"/>
    </source>
</evidence>
<dbReference type="InterPro" id="IPR002403">
    <property type="entry name" value="Cyt_P450_E_grp-IV"/>
</dbReference>
<dbReference type="GO" id="GO:0004497">
    <property type="term" value="F:monooxygenase activity"/>
    <property type="evidence" value="ECO:0007669"/>
    <property type="project" value="UniProtKB-KW"/>
</dbReference>
<dbReference type="OrthoDB" id="9764248at2"/>
<keyword evidence="3 8" id="KW-0349">Heme</keyword>